<evidence type="ECO:0000256" key="3">
    <source>
        <dbReference type="ARBA" id="ARBA00022798"/>
    </source>
</evidence>
<dbReference type="InterPro" id="IPR017946">
    <property type="entry name" value="PLC-like_Pdiesterase_TIM-brl"/>
</dbReference>
<name>A0A8J5G205_ZINOF</name>
<dbReference type="GO" id="GO:0006071">
    <property type="term" value="P:glycerol metabolic process"/>
    <property type="evidence" value="ECO:0007669"/>
    <property type="project" value="UniProtKB-KW"/>
</dbReference>
<evidence type="ECO:0000313" key="8">
    <source>
        <dbReference type="Proteomes" id="UP000734854"/>
    </source>
</evidence>
<keyword evidence="2" id="KW-0732">Signal</keyword>
<sequence>MEVTASASPLKGCKFFRTMADLECVFSRPSIFDASLPISMVEDVVGLHPSQFWINVHSNRFFKDHNLDAVDYITSVSKQIVIDFISSPEVEFLKSMNGMLGRAKTKLIFQFLNVDDVEPSTNETYSALLTDLSHIKSFASGILVPKSYIWPFIDNSNFSVDGVLTDFPLTASEAISCLAHNNKSTRPGKDRTLIITHNGASGIYAGSTDIAYQQAVEDGADVIDCSVQMSKDGVAFCLESADLMGHTTAVKAFMPQSTLVPEIQKSNGIFSFDLSWRDIQSLKCKKLSSFNAAYLASKKGLGIVDVVYNALSYASSFISGFIDVVNKMHEANISVHLSVLRNEYLAIAFDYFSHSIVEIATLVAGSPCSDVNAKLAYQILPIELGAHIALVPPEALPPAEAPAPALQVSDIQDPALPPVADL</sequence>
<evidence type="ECO:0000256" key="1">
    <source>
        <dbReference type="ARBA" id="ARBA00012247"/>
    </source>
</evidence>
<comment type="caution">
    <text evidence="7">The sequence shown here is derived from an EMBL/GenBank/DDBJ whole genome shotgun (WGS) entry which is preliminary data.</text>
</comment>
<comment type="catalytic activity">
    <reaction evidence="5">
        <text>a sn-glycero-3-phosphodiester + H2O = an alcohol + sn-glycerol 3-phosphate + H(+)</text>
        <dbReference type="Rhea" id="RHEA:12969"/>
        <dbReference type="ChEBI" id="CHEBI:15377"/>
        <dbReference type="ChEBI" id="CHEBI:15378"/>
        <dbReference type="ChEBI" id="CHEBI:30879"/>
        <dbReference type="ChEBI" id="CHEBI:57597"/>
        <dbReference type="ChEBI" id="CHEBI:83408"/>
        <dbReference type="EC" id="3.1.4.46"/>
    </reaction>
</comment>
<dbReference type="Pfam" id="PF03009">
    <property type="entry name" value="GDPD"/>
    <property type="match status" value="1"/>
</dbReference>
<dbReference type="EMBL" id="JACMSC010000012">
    <property type="protein sequence ID" value="KAG6498366.1"/>
    <property type="molecule type" value="Genomic_DNA"/>
</dbReference>
<evidence type="ECO:0000256" key="2">
    <source>
        <dbReference type="ARBA" id="ARBA00022729"/>
    </source>
</evidence>
<dbReference type="Gene3D" id="3.20.20.190">
    <property type="entry name" value="Phosphatidylinositol (PI) phosphodiesterase"/>
    <property type="match status" value="2"/>
</dbReference>
<dbReference type="GO" id="GO:0006629">
    <property type="term" value="P:lipid metabolic process"/>
    <property type="evidence" value="ECO:0007669"/>
    <property type="project" value="InterPro"/>
</dbReference>
<keyword evidence="4" id="KW-0378">Hydrolase</keyword>
<dbReference type="PANTHER" id="PTHR43620">
    <property type="entry name" value="GLYCEROPHOSPHORYL DIESTER PHOSPHODIESTERASE"/>
    <property type="match status" value="1"/>
</dbReference>
<dbReference type="GO" id="GO:0008889">
    <property type="term" value="F:glycerophosphodiester phosphodiesterase activity"/>
    <property type="evidence" value="ECO:0007669"/>
    <property type="project" value="UniProtKB-EC"/>
</dbReference>
<protein>
    <recommendedName>
        <fullName evidence="1">glycerophosphodiester phosphodiesterase</fullName>
        <ecNumber evidence="1">3.1.4.46</ecNumber>
    </recommendedName>
</protein>
<keyword evidence="3" id="KW-0319">Glycerol metabolism</keyword>
<gene>
    <name evidence="7" type="ORF">ZIOFF_046278</name>
</gene>
<dbReference type="PROSITE" id="PS51704">
    <property type="entry name" value="GP_PDE"/>
    <property type="match status" value="1"/>
</dbReference>
<evidence type="ECO:0000259" key="6">
    <source>
        <dbReference type="PROSITE" id="PS51704"/>
    </source>
</evidence>
<dbReference type="AlphaFoldDB" id="A0A8J5G205"/>
<evidence type="ECO:0000313" key="7">
    <source>
        <dbReference type="EMBL" id="KAG6498366.1"/>
    </source>
</evidence>
<dbReference type="PANTHER" id="PTHR43620:SF44">
    <property type="entry name" value="GLYCEROPHOSPHODIESTER PHOSPHODIESTERASE GDPDL6-RELATED"/>
    <property type="match status" value="1"/>
</dbReference>
<feature type="domain" description="GP-PDE" evidence="6">
    <location>
        <begin position="192"/>
        <end position="422"/>
    </location>
</feature>
<keyword evidence="8" id="KW-1185">Reference proteome</keyword>
<accession>A0A8J5G205</accession>
<evidence type="ECO:0000256" key="4">
    <source>
        <dbReference type="ARBA" id="ARBA00022801"/>
    </source>
</evidence>
<dbReference type="SUPFAM" id="SSF51695">
    <property type="entry name" value="PLC-like phosphodiesterases"/>
    <property type="match status" value="2"/>
</dbReference>
<organism evidence="7 8">
    <name type="scientific">Zingiber officinale</name>
    <name type="common">Ginger</name>
    <name type="synonym">Amomum zingiber</name>
    <dbReference type="NCBI Taxonomy" id="94328"/>
    <lineage>
        <taxon>Eukaryota</taxon>
        <taxon>Viridiplantae</taxon>
        <taxon>Streptophyta</taxon>
        <taxon>Embryophyta</taxon>
        <taxon>Tracheophyta</taxon>
        <taxon>Spermatophyta</taxon>
        <taxon>Magnoliopsida</taxon>
        <taxon>Liliopsida</taxon>
        <taxon>Zingiberales</taxon>
        <taxon>Zingiberaceae</taxon>
        <taxon>Zingiber</taxon>
    </lineage>
</organism>
<dbReference type="InterPro" id="IPR030395">
    <property type="entry name" value="GP_PDE_dom"/>
</dbReference>
<dbReference type="Proteomes" id="UP000734854">
    <property type="component" value="Unassembled WGS sequence"/>
</dbReference>
<evidence type="ECO:0000256" key="5">
    <source>
        <dbReference type="ARBA" id="ARBA00047512"/>
    </source>
</evidence>
<reference evidence="7 8" key="1">
    <citation type="submission" date="2020-08" db="EMBL/GenBank/DDBJ databases">
        <title>Plant Genome Project.</title>
        <authorList>
            <person name="Zhang R.-G."/>
        </authorList>
    </citation>
    <scope>NUCLEOTIDE SEQUENCE [LARGE SCALE GENOMIC DNA]</scope>
    <source>
        <tissue evidence="7">Rhizome</tissue>
    </source>
</reference>
<dbReference type="EC" id="3.1.4.46" evidence="1"/>
<proteinExistence type="predicted"/>